<proteinExistence type="predicted"/>
<dbReference type="EMBL" id="JYDW01000153">
    <property type="protein sequence ID" value="KRZ53862.1"/>
    <property type="molecule type" value="Genomic_DNA"/>
</dbReference>
<comment type="caution">
    <text evidence="1">The sequence shown here is derived from an EMBL/GenBank/DDBJ whole genome shotgun (WGS) entry which is preliminary data.</text>
</comment>
<dbReference type="AlphaFoldDB" id="A0A0V1L387"/>
<organism evidence="1 2">
    <name type="scientific">Trichinella nativa</name>
    <dbReference type="NCBI Taxonomy" id="6335"/>
    <lineage>
        <taxon>Eukaryota</taxon>
        <taxon>Metazoa</taxon>
        <taxon>Ecdysozoa</taxon>
        <taxon>Nematoda</taxon>
        <taxon>Enoplea</taxon>
        <taxon>Dorylaimia</taxon>
        <taxon>Trichinellida</taxon>
        <taxon>Trichinellidae</taxon>
        <taxon>Trichinella</taxon>
    </lineage>
</organism>
<dbReference type="Proteomes" id="UP000054721">
    <property type="component" value="Unassembled WGS sequence"/>
</dbReference>
<evidence type="ECO:0000313" key="1">
    <source>
        <dbReference type="EMBL" id="KRZ53862.1"/>
    </source>
</evidence>
<protein>
    <submittedName>
        <fullName evidence="1">Uncharacterized protein</fullName>
    </submittedName>
</protein>
<reference evidence="1 2" key="1">
    <citation type="submission" date="2015-05" db="EMBL/GenBank/DDBJ databases">
        <title>Evolution of Trichinella species and genotypes.</title>
        <authorList>
            <person name="Korhonen P.K."/>
            <person name="Edoardo P."/>
            <person name="Giuseppe L.R."/>
            <person name="Gasser R.B."/>
        </authorList>
    </citation>
    <scope>NUCLEOTIDE SEQUENCE [LARGE SCALE GENOMIC DNA]</scope>
    <source>
        <strain evidence="1">ISS10</strain>
    </source>
</reference>
<dbReference type="OrthoDB" id="10260625at2759"/>
<keyword evidence="2" id="KW-1185">Reference proteome</keyword>
<sequence length="64" mass="7608">MAVEIVADRPNCYCPPLIAEFIHRDGAVDSIDTVEHVRSKVDWRKIGRIHCQRLQHWINYRSEY</sequence>
<accession>A0A0V1L387</accession>
<gene>
    <name evidence="1" type="ORF">T02_2924</name>
</gene>
<evidence type="ECO:0000313" key="2">
    <source>
        <dbReference type="Proteomes" id="UP000054721"/>
    </source>
</evidence>
<name>A0A0V1L387_9BILA</name>